<dbReference type="CDD" id="cd17574">
    <property type="entry name" value="REC_OmpR"/>
    <property type="match status" value="1"/>
</dbReference>
<keyword evidence="1" id="KW-0902">Two-component regulatory system</keyword>
<keyword evidence="2" id="KW-0805">Transcription regulation</keyword>
<keyword evidence="4" id="KW-0804">Transcription</keyword>
<dbReference type="GO" id="GO:0000156">
    <property type="term" value="F:phosphorelay response regulator activity"/>
    <property type="evidence" value="ECO:0007669"/>
    <property type="project" value="TreeGrafter"/>
</dbReference>
<dbReference type="PANTHER" id="PTHR48111">
    <property type="entry name" value="REGULATOR OF RPOS"/>
    <property type="match status" value="1"/>
</dbReference>
<dbReference type="PANTHER" id="PTHR48111:SF22">
    <property type="entry name" value="REGULATOR OF RPOS"/>
    <property type="match status" value="1"/>
</dbReference>
<sequence>SVLIVEDEPEAASALKHLLEGVFCKVEVALADDTCLRLAQSKTFDLIVLDLMLPGLDGLEVCRRLRALQAYTAIVMLTARGSEVDRVAGLQAGADDYITKPYSAAEFMAWVRALFRRVDALFEQAKSVEKMTRIGQTLSIDTRSREVRVRGQRTVLTRK</sequence>
<dbReference type="PROSITE" id="PS50110">
    <property type="entry name" value="RESPONSE_REGULATORY"/>
    <property type="match status" value="1"/>
</dbReference>
<evidence type="ECO:0000256" key="1">
    <source>
        <dbReference type="ARBA" id="ARBA00023012"/>
    </source>
</evidence>
<reference evidence="7" key="1">
    <citation type="submission" date="2013-08" db="EMBL/GenBank/DDBJ databases">
        <authorList>
            <person name="Mendez C."/>
            <person name="Richter M."/>
            <person name="Ferrer M."/>
            <person name="Sanchez J."/>
        </authorList>
    </citation>
    <scope>NUCLEOTIDE SEQUENCE</scope>
</reference>
<dbReference type="GO" id="GO:0000976">
    <property type="term" value="F:transcription cis-regulatory region binding"/>
    <property type="evidence" value="ECO:0007669"/>
    <property type="project" value="TreeGrafter"/>
</dbReference>
<evidence type="ECO:0000256" key="4">
    <source>
        <dbReference type="ARBA" id="ARBA00023163"/>
    </source>
</evidence>
<proteinExistence type="predicted"/>
<dbReference type="GO" id="GO:0006355">
    <property type="term" value="P:regulation of DNA-templated transcription"/>
    <property type="evidence" value="ECO:0007669"/>
    <property type="project" value="InterPro"/>
</dbReference>
<dbReference type="GO" id="GO:0032993">
    <property type="term" value="C:protein-DNA complex"/>
    <property type="evidence" value="ECO:0007669"/>
    <property type="project" value="TreeGrafter"/>
</dbReference>
<feature type="domain" description="Response regulatory" evidence="5">
    <location>
        <begin position="1"/>
        <end position="115"/>
    </location>
</feature>
<dbReference type="EMBL" id="AUZY01009406">
    <property type="protein sequence ID" value="EQD42068.1"/>
    <property type="molecule type" value="Genomic_DNA"/>
</dbReference>
<name>T0ZAI8_9ZZZZ</name>
<gene>
    <name evidence="7" type="ORF">B1B_14223</name>
</gene>
<feature type="non-terminal residue" evidence="7">
    <location>
        <position position="159"/>
    </location>
</feature>
<keyword evidence="3" id="KW-0238">DNA-binding</keyword>
<reference evidence="7" key="2">
    <citation type="journal article" date="2014" name="ISME J.">
        <title>Microbial stratification in low pH oxic and suboxic macroscopic growths along an acid mine drainage.</title>
        <authorList>
            <person name="Mendez-Garcia C."/>
            <person name="Mesa V."/>
            <person name="Sprenger R.R."/>
            <person name="Richter M."/>
            <person name="Diez M.S."/>
            <person name="Solano J."/>
            <person name="Bargiela R."/>
            <person name="Golyshina O.V."/>
            <person name="Manteca A."/>
            <person name="Ramos J.L."/>
            <person name="Gallego J.R."/>
            <person name="Llorente I."/>
            <person name="Martins Dos Santos V.A."/>
            <person name="Jensen O.N."/>
            <person name="Pelaez A.I."/>
            <person name="Sanchez J."/>
            <person name="Ferrer M."/>
        </authorList>
    </citation>
    <scope>NUCLEOTIDE SEQUENCE</scope>
</reference>
<evidence type="ECO:0000259" key="5">
    <source>
        <dbReference type="PROSITE" id="PS50110"/>
    </source>
</evidence>
<dbReference type="PROSITE" id="PS51755">
    <property type="entry name" value="OMPR_PHOB"/>
    <property type="match status" value="1"/>
</dbReference>
<comment type="caution">
    <text evidence="7">The sequence shown here is derived from an EMBL/GenBank/DDBJ whole genome shotgun (WGS) entry which is preliminary data.</text>
</comment>
<evidence type="ECO:0000259" key="6">
    <source>
        <dbReference type="PROSITE" id="PS51755"/>
    </source>
</evidence>
<protein>
    <submittedName>
        <fullName evidence="7">Two component transcriptional regulator, winged helix family</fullName>
    </submittedName>
</protein>
<accession>T0ZAI8</accession>
<evidence type="ECO:0000313" key="7">
    <source>
        <dbReference type="EMBL" id="EQD42068.1"/>
    </source>
</evidence>
<feature type="domain" description="OmpR/PhoB-type" evidence="6">
    <location>
        <begin position="129"/>
        <end position="159"/>
    </location>
</feature>
<dbReference type="SMART" id="SM00448">
    <property type="entry name" value="REC"/>
    <property type="match status" value="1"/>
</dbReference>
<dbReference type="InterPro" id="IPR001867">
    <property type="entry name" value="OmpR/PhoB-type_DNA-bd"/>
</dbReference>
<dbReference type="SUPFAM" id="SSF52172">
    <property type="entry name" value="CheY-like"/>
    <property type="match status" value="1"/>
</dbReference>
<feature type="non-terminal residue" evidence="7">
    <location>
        <position position="1"/>
    </location>
</feature>
<evidence type="ECO:0000256" key="2">
    <source>
        <dbReference type="ARBA" id="ARBA00023015"/>
    </source>
</evidence>
<dbReference type="InterPro" id="IPR001789">
    <property type="entry name" value="Sig_transdc_resp-reg_receiver"/>
</dbReference>
<dbReference type="Pfam" id="PF00072">
    <property type="entry name" value="Response_reg"/>
    <property type="match status" value="1"/>
</dbReference>
<evidence type="ECO:0000256" key="3">
    <source>
        <dbReference type="ARBA" id="ARBA00023125"/>
    </source>
</evidence>
<organism evidence="7">
    <name type="scientific">mine drainage metagenome</name>
    <dbReference type="NCBI Taxonomy" id="410659"/>
    <lineage>
        <taxon>unclassified sequences</taxon>
        <taxon>metagenomes</taxon>
        <taxon>ecological metagenomes</taxon>
    </lineage>
</organism>
<dbReference type="Gene3D" id="3.40.50.2300">
    <property type="match status" value="1"/>
</dbReference>
<dbReference type="InterPro" id="IPR011006">
    <property type="entry name" value="CheY-like_superfamily"/>
</dbReference>
<dbReference type="GO" id="GO:0005829">
    <property type="term" value="C:cytosol"/>
    <property type="evidence" value="ECO:0007669"/>
    <property type="project" value="TreeGrafter"/>
</dbReference>
<dbReference type="AlphaFoldDB" id="T0ZAI8"/>
<dbReference type="InterPro" id="IPR039420">
    <property type="entry name" value="WalR-like"/>
</dbReference>